<dbReference type="PANTHER" id="PTHR35371:SF1">
    <property type="entry name" value="BLR7753 PROTEIN"/>
    <property type="match status" value="1"/>
</dbReference>
<keyword evidence="3 5" id="KW-1133">Transmembrane helix</keyword>
<feature type="transmembrane region" description="Helical" evidence="5">
    <location>
        <begin position="81"/>
        <end position="99"/>
    </location>
</feature>
<dbReference type="RefSeq" id="WP_261405610.1">
    <property type="nucleotide sequence ID" value="NZ_CP081869.1"/>
</dbReference>
<dbReference type="Gene3D" id="1.20.120.550">
    <property type="entry name" value="Membrane associated eicosanoid/glutathione metabolism-like domain"/>
    <property type="match status" value="1"/>
</dbReference>
<organism evidence="7 8">
    <name type="scientific">Chenggangzhangella methanolivorans</name>
    <dbReference type="NCBI Taxonomy" id="1437009"/>
    <lineage>
        <taxon>Bacteria</taxon>
        <taxon>Pseudomonadati</taxon>
        <taxon>Pseudomonadota</taxon>
        <taxon>Alphaproteobacteria</taxon>
        <taxon>Hyphomicrobiales</taxon>
        <taxon>Methylopilaceae</taxon>
        <taxon>Chenggangzhangella</taxon>
    </lineage>
</organism>
<dbReference type="InterPro" id="IPR001129">
    <property type="entry name" value="Membr-assoc_MAPEG"/>
</dbReference>
<keyword evidence="8" id="KW-1185">Reference proteome</keyword>
<feature type="chain" id="PRO_5038562782" evidence="6">
    <location>
        <begin position="25"/>
        <end position="126"/>
    </location>
</feature>
<evidence type="ECO:0000313" key="7">
    <source>
        <dbReference type="EMBL" id="QZO02204.1"/>
    </source>
</evidence>
<name>A0A9E6RCA2_9HYPH</name>
<dbReference type="AlphaFoldDB" id="A0A9E6RCA2"/>
<keyword evidence="4 5" id="KW-0472">Membrane</keyword>
<sequence length="126" mass="13478">MTIALWCVLAAGLMPILCAGIAKAGASDFDNAGPREWLARQEGWRKRANAAQNNAWEAFPLFAVAVLVATVKGGPASLVDSLALAWILFRVGYVACYLADRATPRSACFAFALFTTIAIFVSPLWA</sequence>
<dbReference type="GO" id="GO:0016020">
    <property type="term" value="C:membrane"/>
    <property type="evidence" value="ECO:0007669"/>
    <property type="project" value="UniProtKB-SubCell"/>
</dbReference>
<dbReference type="KEGG" id="cmet:K6K41_13730"/>
<feature type="signal peptide" evidence="6">
    <location>
        <begin position="1"/>
        <end position="24"/>
    </location>
</feature>
<evidence type="ECO:0000256" key="3">
    <source>
        <dbReference type="ARBA" id="ARBA00022989"/>
    </source>
</evidence>
<dbReference type="SUPFAM" id="SSF161084">
    <property type="entry name" value="MAPEG domain-like"/>
    <property type="match status" value="1"/>
</dbReference>
<evidence type="ECO:0000313" key="8">
    <source>
        <dbReference type="Proteomes" id="UP000825701"/>
    </source>
</evidence>
<evidence type="ECO:0000256" key="1">
    <source>
        <dbReference type="ARBA" id="ARBA00004370"/>
    </source>
</evidence>
<comment type="subcellular location">
    <subcellularLocation>
        <location evidence="1">Membrane</location>
    </subcellularLocation>
</comment>
<accession>A0A9E6RCA2</accession>
<gene>
    <name evidence="7" type="ORF">K6K41_13730</name>
</gene>
<dbReference type="InterPro" id="IPR023352">
    <property type="entry name" value="MAPEG-like_dom_sf"/>
</dbReference>
<proteinExistence type="predicted"/>
<dbReference type="Proteomes" id="UP000825701">
    <property type="component" value="Chromosome"/>
</dbReference>
<feature type="transmembrane region" description="Helical" evidence="5">
    <location>
        <begin position="106"/>
        <end position="125"/>
    </location>
</feature>
<evidence type="ECO:0000256" key="4">
    <source>
        <dbReference type="ARBA" id="ARBA00023136"/>
    </source>
</evidence>
<dbReference type="Pfam" id="PF01124">
    <property type="entry name" value="MAPEG"/>
    <property type="match status" value="1"/>
</dbReference>
<keyword evidence="6" id="KW-0732">Signal</keyword>
<evidence type="ECO:0000256" key="2">
    <source>
        <dbReference type="ARBA" id="ARBA00022692"/>
    </source>
</evidence>
<dbReference type="PANTHER" id="PTHR35371">
    <property type="entry name" value="INNER MEMBRANE PROTEIN"/>
    <property type="match status" value="1"/>
</dbReference>
<keyword evidence="2 5" id="KW-0812">Transmembrane</keyword>
<evidence type="ECO:0000256" key="6">
    <source>
        <dbReference type="SAM" id="SignalP"/>
    </source>
</evidence>
<protein>
    <submittedName>
        <fullName evidence="7">MAPEG family protein</fullName>
    </submittedName>
</protein>
<reference evidence="7" key="1">
    <citation type="submission" date="2021-08" db="EMBL/GenBank/DDBJ databases">
        <authorList>
            <person name="Zhang H."/>
            <person name="Xu M."/>
            <person name="Yu Z."/>
            <person name="Yang L."/>
            <person name="Cai Y."/>
        </authorList>
    </citation>
    <scope>NUCLEOTIDE SEQUENCE</scope>
    <source>
        <strain evidence="7">CHL1</strain>
    </source>
</reference>
<evidence type="ECO:0000256" key="5">
    <source>
        <dbReference type="SAM" id="Phobius"/>
    </source>
</evidence>
<dbReference type="EMBL" id="CP081869">
    <property type="protein sequence ID" value="QZO02204.1"/>
    <property type="molecule type" value="Genomic_DNA"/>
</dbReference>